<evidence type="ECO:0000256" key="2">
    <source>
        <dbReference type="ARBA" id="ARBA00001946"/>
    </source>
</evidence>
<evidence type="ECO:0000259" key="10">
    <source>
        <dbReference type="Pfam" id="PF22600"/>
    </source>
</evidence>
<keyword evidence="6" id="KW-0479">Metal-binding</keyword>
<evidence type="ECO:0000256" key="4">
    <source>
        <dbReference type="ARBA" id="ARBA00022490"/>
    </source>
</evidence>
<keyword evidence="4" id="KW-0963">Cytoplasm</keyword>
<evidence type="ECO:0000313" key="12">
    <source>
        <dbReference type="Proteomes" id="UP000276133"/>
    </source>
</evidence>
<keyword evidence="5" id="KW-0808">Transferase</keyword>
<dbReference type="Proteomes" id="UP000276133">
    <property type="component" value="Unassembled WGS sequence"/>
</dbReference>
<dbReference type="PANTHER" id="PTHR12271">
    <property type="entry name" value="POLY A POLYMERASE CID PAP -RELATED"/>
    <property type="match status" value="1"/>
</dbReference>
<dbReference type="CDD" id="cd05402">
    <property type="entry name" value="NT_PAP_TUTase"/>
    <property type="match status" value="1"/>
</dbReference>
<dbReference type="Pfam" id="PF03828">
    <property type="entry name" value="PAP_assoc"/>
    <property type="match status" value="1"/>
</dbReference>
<dbReference type="GO" id="GO:0031123">
    <property type="term" value="P:RNA 3'-end processing"/>
    <property type="evidence" value="ECO:0007669"/>
    <property type="project" value="TreeGrafter"/>
</dbReference>
<dbReference type="InterPro" id="IPR054708">
    <property type="entry name" value="MTPAP-like_central"/>
</dbReference>
<dbReference type="SUPFAM" id="SSF81301">
    <property type="entry name" value="Nucleotidyltransferase"/>
    <property type="match status" value="1"/>
</dbReference>
<evidence type="ECO:0000259" key="9">
    <source>
        <dbReference type="Pfam" id="PF03828"/>
    </source>
</evidence>
<dbReference type="EMBL" id="REGN01012463">
    <property type="protein sequence ID" value="RMZ95341.1"/>
    <property type="molecule type" value="Genomic_DNA"/>
</dbReference>
<sequence length="317" mass="36345">IFFSDLGVYIVGSSANGFGTNQSDVDICLVISHEELNQKTEAVYLLKMIAKGLRKASFIKNLIVISAKVPIIKFQDSHNNIECDLNLNNHIGIRNTHLLRCYSEQDWRVRPLVLNIKRWAKFHNINDASHQTISSYSLTLMTIYYLQSICKPPVLPVLQKLFPDKFDVDISVSELKLNEDLPTFTSQNSQSLGDLFAGFLNFYAAFSFEYCVISIRTGEAIPKNFLPRDMLESENGKYSQWKYILIEEPFDMSNTARSVFDHYVFRQIVGVFKQSAAKIDKTKSYESLFAEEFYKPACNSFDFGRSGRRDAYSSDEF</sequence>
<dbReference type="AlphaFoldDB" id="A0A3M7P8C4"/>
<evidence type="ECO:0000256" key="7">
    <source>
        <dbReference type="ARBA" id="ARBA00022842"/>
    </source>
</evidence>
<evidence type="ECO:0000256" key="1">
    <source>
        <dbReference type="ARBA" id="ARBA00001936"/>
    </source>
</evidence>
<evidence type="ECO:0000256" key="6">
    <source>
        <dbReference type="ARBA" id="ARBA00022723"/>
    </source>
</evidence>
<dbReference type="GO" id="GO:0005737">
    <property type="term" value="C:cytoplasm"/>
    <property type="evidence" value="ECO:0007669"/>
    <property type="project" value="UniProtKB-SubCell"/>
</dbReference>
<dbReference type="Gene3D" id="3.30.460.10">
    <property type="entry name" value="Beta Polymerase, domain 2"/>
    <property type="match status" value="1"/>
</dbReference>
<accession>A0A3M7P8C4</accession>
<evidence type="ECO:0000256" key="5">
    <source>
        <dbReference type="ARBA" id="ARBA00022679"/>
    </source>
</evidence>
<feature type="domain" description="PAP-associated" evidence="9">
    <location>
        <begin position="191"/>
        <end position="254"/>
    </location>
</feature>
<reference evidence="11 12" key="1">
    <citation type="journal article" date="2018" name="Sci. Rep.">
        <title>Genomic signatures of local adaptation to the degree of environmental predictability in rotifers.</title>
        <authorList>
            <person name="Franch-Gras L."/>
            <person name="Hahn C."/>
            <person name="Garcia-Roger E.M."/>
            <person name="Carmona M.J."/>
            <person name="Serra M."/>
            <person name="Gomez A."/>
        </authorList>
    </citation>
    <scope>NUCLEOTIDE SEQUENCE [LARGE SCALE GENOMIC DNA]</scope>
    <source>
        <strain evidence="11">HYR1</strain>
    </source>
</reference>
<evidence type="ECO:0000256" key="8">
    <source>
        <dbReference type="ARBA" id="ARBA00038491"/>
    </source>
</evidence>
<dbReference type="InterPro" id="IPR002058">
    <property type="entry name" value="PAP_assoc"/>
</dbReference>
<evidence type="ECO:0000256" key="3">
    <source>
        <dbReference type="ARBA" id="ARBA00004496"/>
    </source>
</evidence>
<comment type="subcellular location">
    <subcellularLocation>
        <location evidence="3">Cytoplasm</location>
    </subcellularLocation>
</comment>
<comment type="cofactor">
    <cofactor evidence="2">
        <name>Mg(2+)</name>
        <dbReference type="ChEBI" id="CHEBI:18420"/>
    </cofactor>
</comment>
<dbReference type="GO" id="GO:0046872">
    <property type="term" value="F:metal ion binding"/>
    <property type="evidence" value="ECO:0007669"/>
    <property type="project" value="UniProtKB-KW"/>
</dbReference>
<dbReference type="SUPFAM" id="SSF81631">
    <property type="entry name" value="PAP/OAS1 substrate-binding domain"/>
    <property type="match status" value="1"/>
</dbReference>
<comment type="caution">
    <text evidence="11">The sequence shown here is derived from an EMBL/GenBank/DDBJ whole genome shotgun (WGS) entry which is preliminary data.</text>
</comment>
<name>A0A3M7P8C4_BRAPC</name>
<dbReference type="GO" id="GO:1990817">
    <property type="term" value="F:poly(A) RNA polymerase activity"/>
    <property type="evidence" value="ECO:0007669"/>
    <property type="project" value="TreeGrafter"/>
</dbReference>
<keyword evidence="7" id="KW-0460">Magnesium</keyword>
<comment type="similarity">
    <text evidence="8">Belongs to the DNA polymerase type-B-like family. GLD2 subfamily.</text>
</comment>
<feature type="domain" description="Poly(A) RNA polymerase mitochondrial-like central palm" evidence="10">
    <location>
        <begin position="3"/>
        <end position="104"/>
    </location>
</feature>
<organism evidence="11 12">
    <name type="scientific">Brachionus plicatilis</name>
    <name type="common">Marine rotifer</name>
    <name type="synonym">Brachionus muelleri</name>
    <dbReference type="NCBI Taxonomy" id="10195"/>
    <lineage>
        <taxon>Eukaryota</taxon>
        <taxon>Metazoa</taxon>
        <taxon>Spiralia</taxon>
        <taxon>Gnathifera</taxon>
        <taxon>Rotifera</taxon>
        <taxon>Eurotatoria</taxon>
        <taxon>Monogononta</taxon>
        <taxon>Pseudotrocha</taxon>
        <taxon>Ploima</taxon>
        <taxon>Brachionidae</taxon>
        <taxon>Brachionus</taxon>
    </lineage>
</organism>
<comment type="cofactor">
    <cofactor evidence="1">
        <name>Mn(2+)</name>
        <dbReference type="ChEBI" id="CHEBI:29035"/>
    </cofactor>
</comment>
<proteinExistence type="inferred from homology"/>
<dbReference type="OrthoDB" id="2274644at2759"/>
<dbReference type="STRING" id="10195.A0A3M7P8C4"/>
<dbReference type="Pfam" id="PF22600">
    <property type="entry name" value="MTPAP-like_central"/>
    <property type="match status" value="1"/>
</dbReference>
<dbReference type="InterPro" id="IPR043519">
    <property type="entry name" value="NT_sf"/>
</dbReference>
<protein>
    <submittedName>
        <fullName evidence="11">Poly(A) RNA polymerase GLD2-like</fullName>
    </submittedName>
</protein>
<evidence type="ECO:0000313" key="11">
    <source>
        <dbReference type="EMBL" id="RMZ95341.1"/>
    </source>
</evidence>
<gene>
    <name evidence="11" type="ORF">BpHYR1_018443</name>
</gene>
<keyword evidence="12" id="KW-1185">Reference proteome</keyword>
<feature type="non-terminal residue" evidence="11">
    <location>
        <position position="1"/>
    </location>
</feature>
<dbReference type="PANTHER" id="PTHR12271:SF40">
    <property type="entry name" value="POLY(A) RNA POLYMERASE GLD2"/>
    <property type="match status" value="1"/>
</dbReference>
<dbReference type="Gene3D" id="1.10.1410.10">
    <property type="match status" value="1"/>
</dbReference>